<accession>A0A1E3BCK9</accession>
<feature type="compositionally biased region" description="Basic and acidic residues" evidence="1">
    <location>
        <begin position="194"/>
        <end position="214"/>
    </location>
</feature>
<reference evidence="2 3" key="1">
    <citation type="journal article" date="2016" name="BMC Genomics">
        <title>Comparative genomic and transcriptomic analyses of the Fuzhuan brick tea-fermentation fungus Aspergillus cristatus.</title>
        <authorList>
            <person name="Ge Y."/>
            <person name="Wang Y."/>
            <person name="Liu Y."/>
            <person name="Tan Y."/>
            <person name="Ren X."/>
            <person name="Zhang X."/>
            <person name="Hyde K.D."/>
            <person name="Liu Y."/>
            <person name="Liu Z."/>
        </authorList>
    </citation>
    <scope>NUCLEOTIDE SEQUENCE [LARGE SCALE GENOMIC DNA]</scope>
    <source>
        <strain evidence="2 3">GZAAS20.1005</strain>
    </source>
</reference>
<organism evidence="2 3">
    <name type="scientific">Aspergillus cristatus</name>
    <name type="common">Chinese Fuzhuan brick tea-fermentation fungus</name>
    <name type="synonym">Eurotium cristatum</name>
    <dbReference type="NCBI Taxonomy" id="573508"/>
    <lineage>
        <taxon>Eukaryota</taxon>
        <taxon>Fungi</taxon>
        <taxon>Dikarya</taxon>
        <taxon>Ascomycota</taxon>
        <taxon>Pezizomycotina</taxon>
        <taxon>Eurotiomycetes</taxon>
        <taxon>Eurotiomycetidae</taxon>
        <taxon>Eurotiales</taxon>
        <taxon>Aspergillaceae</taxon>
        <taxon>Aspergillus</taxon>
        <taxon>Aspergillus subgen. Aspergillus</taxon>
    </lineage>
</organism>
<dbReference type="VEuPathDB" id="FungiDB:SI65_05997"/>
<proteinExistence type="predicted"/>
<keyword evidence="3" id="KW-1185">Reference proteome</keyword>
<sequence length="318" mass="36200">MDTTISRPPLSQRDGTEHPAEKCRNYLLKRGMTSAEMDYLSSKYNQRCISIYDNAKFFDILKGLVEAQDCAQITNDNFKVIEAGLQKINGELEAQFKAGRTTILLNHLTYLDTHLAYLDVKKLGVVSQYAWDFIKSDAYSNRINYIMEVLPELLKNPTPTPIHQHPTTEDQCTTQISNSPKKRARKPRVQRLNAEPRRSARIKRLQENSKEPKSPRPSRHKNIRRFICWAGNQFGHFGILDFVAATANMPVPSQPVRAGPSGLLEETISLFDVAMWEHVSQITVFKRTTNSPLTKVWADSIIGRSHWSMVLAGLFEKG</sequence>
<evidence type="ECO:0000313" key="2">
    <source>
        <dbReference type="EMBL" id="ODM18126.1"/>
    </source>
</evidence>
<name>A0A1E3BCK9_ASPCR</name>
<comment type="caution">
    <text evidence="2">The sequence shown here is derived from an EMBL/GenBank/DDBJ whole genome shotgun (WGS) entry which is preliminary data.</text>
</comment>
<evidence type="ECO:0000256" key="1">
    <source>
        <dbReference type="SAM" id="MobiDB-lite"/>
    </source>
</evidence>
<evidence type="ECO:0000313" key="3">
    <source>
        <dbReference type="Proteomes" id="UP000094569"/>
    </source>
</evidence>
<feature type="region of interest" description="Disordered" evidence="1">
    <location>
        <begin position="157"/>
        <end position="219"/>
    </location>
</feature>
<feature type="compositionally biased region" description="Basic residues" evidence="1">
    <location>
        <begin position="180"/>
        <end position="189"/>
    </location>
</feature>
<dbReference type="EMBL" id="JXNT01000006">
    <property type="protein sequence ID" value="ODM18126.1"/>
    <property type="molecule type" value="Genomic_DNA"/>
</dbReference>
<dbReference type="AlphaFoldDB" id="A0A1E3BCK9"/>
<protein>
    <submittedName>
        <fullName evidence="2">Uncharacterized protein</fullName>
    </submittedName>
</protein>
<gene>
    <name evidence="2" type="ORF">SI65_05997</name>
</gene>
<dbReference type="Proteomes" id="UP000094569">
    <property type="component" value="Unassembled WGS sequence"/>
</dbReference>
<feature type="compositionally biased region" description="Polar residues" evidence="1">
    <location>
        <begin position="169"/>
        <end position="179"/>
    </location>
</feature>